<dbReference type="InterPro" id="IPR042099">
    <property type="entry name" value="ANL_N_sf"/>
</dbReference>
<dbReference type="PANTHER" id="PTHR43347">
    <property type="entry name" value="ACYL-COA SYNTHETASE"/>
    <property type="match status" value="1"/>
</dbReference>
<comment type="caution">
    <text evidence="5">The sequence shown here is derived from an EMBL/GenBank/DDBJ whole genome shotgun (WGS) entry which is preliminary data.</text>
</comment>
<keyword evidence="6" id="KW-1185">Reference proteome</keyword>
<evidence type="ECO:0000259" key="3">
    <source>
        <dbReference type="Pfam" id="PF13193"/>
    </source>
</evidence>
<evidence type="ECO:0000313" key="5">
    <source>
        <dbReference type="EMBL" id="EFA82675.1"/>
    </source>
</evidence>
<dbReference type="InterPro" id="IPR045851">
    <property type="entry name" value="AMP-bd_C_sf"/>
</dbReference>
<dbReference type="InterPro" id="IPR025110">
    <property type="entry name" value="AMP-bd_C"/>
</dbReference>
<dbReference type="GeneID" id="31359856"/>
<dbReference type="InterPro" id="IPR020845">
    <property type="entry name" value="AMP-binding_CS"/>
</dbReference>
<dbReference type="FunCoup" id="D3B7D2">
    <property type="interactions" value="22"/>
</dbReference>
<organism evidence="5 6">
    <name type="scientific">Heterostelium pallidum (strain ATCC 26659 / Pp 5 / PN500)</name>
    <name type="common">Cellular slime mold</name>
    <name type="synonym">Polysphondylium pallidum</name>
    <dbReference type="NCBI Taxonomy" id="670386"/>
    <lineage>
        <taxon>Eukaryota</taxon>
        <taxon>Amoebozoa</taxon>
        <taxon>Evosea</taxon>
        <taxon>Eumycetozoa</taxon>
        <taxon>Dictyostelia</taxon>
        <taxon>Acytosteliales</taxon>
        <taxon>Acytosteliaceae</taxon>
        <taxon>Heterostelium</taxon>
    </lineage>
</organism>
<dbReference type="RefSeq" id="XP_020434792.1">
    <property type="nucleotide sequence ID" value="XM_020575272.1"/>
</dbReference>
<feature type="domain" description="AMP-dependent synthetase/ligase" evidence="2">
    <location>
        <begin position="119"/>
        <end position="498"/>
    </location>
</feature>
<evidence type="ECO:0000256" key="1">
    <source>
        <dbReference type="ARBA" id="ARBA00006432"/>
    </source>
</evidence>
<proteinExistence type="inferred from homology"/>
<dbReference type="Pfam" id="PF16177">
    <property type="entry name" value="ACAS_N"/>
    <property type="match status" value="1"/>
</dbReference>
<dbReference type="STRING" id="670386.D3B7D2"/>
<dbReference type="Gene3D" id="3.30.300.30">
    <property type="match status" value="1"/>
</dbReference>
<dbReference type="Proteomes" id="UP000001396">
    <property type="component" value="Unassembled WGS sequence"/>
</dbReference>
<dbReference type="PROSITE" id="PS00455">
    <property type="entry name" value="AMP_BINDING"/>
    <property type="match status" value="1"/>
</dbReference>
<dbReference type="InParanoid" id="D3B7D2"/>
<dbReference type="AlphaFoldDB" id="D3B7D2"/>
<comment type="similarity">
    <text evidence="1">Belongs to the ATP-dependent AMP-binding enzyme family.</text>
</comment>
<name>D3B7D2_HETP5</name>
<dbReference type="Pfam" id="PF13193">
    <property type="entry name" value="AMP-binding_C"/>
    <property type="match status" value="1"/>
</dbReference>
<evidence type="ECO:0000259" key="2">
    <source>
        <dbReference type="Pfam" id="PF00501"/>
    </source>
</evidence>
<evidence type="ECO:0000313" key="6">
    <source>
        <dbReference type="Proteomes" id="UP000001396"/>
    </source>
</evidence>
<dbReference type="PANTHER" id="PTHR43347:SF3">
    <property type="entry name" value="ACYL-COA SYNTHETASE SHORT-CHAIN FAMILY MEMBER 3, MITOCHONDRIAL"/>
    <property type="match status" value="1"/>
</dbReference>
<dbReference type="SUPFAM" id="SSF56801">
    <property type="entry name" value="Acetyl-CoA synthetase-like"/>
    <property type="match status" value="1"/>
</dbReference>
<sequence length="687" mass="76833">MIMKIIKIVMYKAKSLCIVRSRVIGNTSNFFGVGYRNYITATTTKSNDQKFREYKDEYNEAVVNKKKYWDEKASKITWNKKYDDVLTGTPESPNWFDGGKLNMCYNALDRHLVDPESRDRLAFIHETPLYGTTLKYTYRELHEQVCLVAQALLNLGVQQGDRVVIYMPTMPEASMAMLACARIGAIHSVVFGGFAAPQLAARIEHCQAKVVISADFGVEALRTIAYTPLLKDALEISKHKPESVIIYERKDLVPKDLPVIPKLDGCLYWSDLIRKVQPMRDYVEVDSKHPLYLLYTSGTTGSPKGIVRETGGYAVALAHTMNNIFNCEKGDVFFTTSDIGWVVAHTLVTYGPLLSGMTALSYEGKPVIPDAGVLWRLSEKHRVKALFTAPTAARAIQRDDPQGLLPKKYDLSKLESVWLGGERGDPTTLKYLADATGKQHGIFDSYWQTESGWPMITNARGAIPIRYGSAGMPAPGADLHVVGPDNNKLDTGVMGEILATLPLPPGYCTKLYKNDDGFRKSYYAGYTGYYRTGDAGYQDDDGYFYIMTRVDDVINTSGHRMSTSAIEEILYSHPDIVECAVIGAHDEIKGEIPFGFVVMKEGKLFTPETEAQLIKMVRDKIGAVATFKRVMPVSRLPKTRSGKIVRNILKAISNGHEHYGVPPTIEDPEVPKEIEAQFKKYMNTHQF</sequence>
<dbReference type="Pfam" id="PF00501">
    <property type="entry name" value="AMP-binding"/>
    <property type="match status" value="1"/>
</dbReference>
<dbReference type="InterPro" id="IPR032387">
    <property type="entry name" value="ACAS_N"/>
</dbReference>
<protein>
    <submittedName>
        <fullName evidence="5">Putative acyl-CoA synthetase</fullName>
    </submittedName>
</protein>
<feature type="domain" description="AMP-binding enzyme C-terminal" evidence="3">
    <location>
        <begin position="566"/>
        <end position="643"/>
    </location>
</feature>
<evidence type="ECO:0000259" key="4">
    <source>
        <dbReference type="Pfam" id="PF16177"/>
    </source>
</evidence>
<dbReference type="InterPro" id="IPR000873">
    <property type="entry name" value="AMP-dep_synth/lig_dom"/>
</dbReference>
<feature type="domain" description="Acetyl-coenzyme A synthetase N-terminal" evidence="4">
    <location>
        <begin position="54"/>
        <end position="107"/>
    </location>
</feature>
<reference evidence="5 6" key="1">
    <citation type="journal article" date="2011" name="Genome Res.">
        <title>Phylogeny-wide analysis of social amoeba genomes highlights ancient origins for complex intercellular communication.</title>
        <authorList>
            <person name="Heidel A.J."/>
            <person name="Lawal H.M."/>
            <person name="Felder M."/>
            <person name="Schilde C."/>
            <person name="Helps N.R."/>
            <person name="Tunggal B."/>
            <person name="Rivero F."/>
            <person name="John U."/>
            <person name="Schleicher M."/>
            <person name="Eichinger L."/>
            <person name="Platzer M."/>
            <person name="Noegel A.A."/>
            <person name="Schaap P."/>
            <person name="Gloeckner G."/>
        </authorList>
    </citation>
    <scope>NUCLEOTIDE SEQUENCE [LARGE SCALE GENOMIC DNA]</scope>
    <source>
        <strain evidence="6">ATCC 26659 / Pp 5 / PN500</strain>
    </source>
</reference>
<dbReference type="Gene3D" id="3.40.50.12780">
    <property type="entry name" value="N-terminal domain of ligase-like"/>
    <property type="match status" value="1"/>
</dbReference>
<dbReference type="OMA" id="FIMGRTD"/>
<dbReference type="EMBL" id="ADBJ01000018">
    <property type="protein sequence ID" value="EFA82675.1"/>
    <property type="molecule type" value="Genomic_DNA"/>
</dbReference>
<gene>
    <name evidence="5" type="primary">aslB</name>
    <name evidence="5" type="ORF">PPL_04369</name>
</gene>
<accession>D3B7D2</accession>
<dbReference type="GO" id="GO:0050218">
    <property type="term" value="F:propionate-CoA ligase activity"/>
    <property type="evidence" value="ECO:0007669"/>
    <property type="project" value="TreeGrafter"/>
</dbReference>